<comment type="caution">
    <text evidence="1">The sequence shown here is derived from an EMBL/GenBank/DDBJ whole genome shotgun (WGS) entry which is preliminary data.</text>
</comment>
<dbReference type="Proteomes" id="UP001218218">
    <property type="component" value="Unassembled WGS sequence"/>
</dbReference>
<reference evidence="1" key="1">
    <citation type="submission" date="2023-03" db="EMBL/GenBank/DDBJ databases">
        <title>Massive genome expansion in bonnet fungi (Mycena s.s.) driven by repeated elements and novel gene families across ecological guilds.</title>
        <authorList>
            <consortium name="Lawrence Berkeley National Laboratory"/>
            <person name="Harder C.B."/>
            <person name="Miyauchi S."/>
            <person name="Viragh M."/>
            <person name="Kuo A."/>
            <person name="Thoen E."/>
            <person name="Andreopoulos B."/>
            <person name="Lu D."/>
            <person name="Skrede I."/>
            <person name="Drula E."/>
            <person name="Henrissat B."/>
            <person name="Morin E."/>
            <person name="Kohler A."/>
            <person name="Barry K."/>
            <person name="LaButti K."/>
            <person name="Morin E."/>
            <person name="Salamov A."/>
            <person name="Lipzen A."/>
            <person name="Mereny Z."/>
            <person name="Hegedus B."/>
            <person name="Baldrian P."/>
            <person name="Stursova M."/>
            <person name="Weitz H."/>
            <person name="Taylor A."/>
            <person name="Grigoriev I.V."/>
            <person name="Nagy L.G."/>
            <person name="Martin F."/>
            <person name="Kauserud H."/>
        </authorList>
    </citation>
    <scope>NUCLEOTIDE SEQUENCE</scope>
    <source>
        <strain evidence="1">CBHHK002</strain>
    </source>
</reference>
<evidence type="ECO:0000313" key="2">
    <source>
        <dbReference type="Proteomes" id="UP001218218"/>
    </source>
</evidence>
<evidence type="ECO:0000313" key="1">
    <source>
        <dbReference type="EMBL" id="KAJ7348699.1"/>
    </source>
</evidence>
<gene>
    <name evidence="1" type="ORF">DFH08DRAFT_629721</name>
</gene>
<feature type="non-terminal residue" evidence="1">
    <location>
        <position position="1"/>
    </location>
</feature>
<dbReference type="AlphaFoldDB" id="A0AAD7A3C9"/>
<proteinExistence type="predicted"/>
<feature type="non-terminal residue" evidence="1">
    <location>
        <position position="53"/>
    </location>
</feature>
<name>A0AAD7A3C9_9AGAR</name>
<keyword evidence="2" id="KW-1185">Reference proteome</keyword>
<protein>
    <submittedName>
        <fullName evidence="1">Uncharacterized protein</fullName>
    </submittedName>
</protein>
<organism evidence="1 2">
    <name type="scientific">Mycena albidolilacea</name>
    <dbReference type="NCBI Taxonomy" id="1033008"/>
    <lineage>
        <taxon>Eukaryota</taxon>
        <taxon>Fungi</taxon>
        <taxon>Dikarya</taxon>
        <taxon>Basidiomycota</taxon>
        <taxon>Agaricomycotina</taxon>
        <taxon>Agaricomycetes</taxon>
        <taxon>Agaricomycetidae</taxon>
        <taxon>Agaricales</taxon>
        <taxon>Marasmiineae</taxon>
        <taxon>Mycenaceae</taxon>
        <taxon>Mycena</taxon>
    </lineage>
</organism>
<dbReference type="EMBL" id="JARIHO010000017">
    <property type="protein sequence ID" value="KAJ7348699.1"/>
    <property type="molecule type" value="Genomic_DNA"/>
</dbReference>
<accession>A0AAD7A3C9</accession>
<sequence length="53" mass="6006">TLGEFLYRLFRSKDEDVAPRSNQPAQMVSKFLRGDGDHTPSDILACWMTSPYG</sequence>